<dbReference type="OrthoDB" id="201656at2759"/>
<dbReference type="InterPro" id="IPR052585">
    <property type="entry name" value="Lipid_raft_assoc_Zn_ADH"/>
</dbReference>
<keyword evidence="4" id="KW-1185">Reference proteome</keyword>
<evidence type="ECO:0000259" key="2">
    <source>
        <dbReference type="SMART" id="SM00829"/>
    </source>
</evidence>
<feature type="region of interest" description="Disordered" evidence="1">
    <location>
        <begin position="1"/>
        <end position="39"/>
    </location>
</feature>
<dbReference type="Proteomes" id="UP000644660">
    <property type="component" value="Unassembled WGS sequence"/>
</dbReference>
<dbReference type="InterPro" id="IPR011032">
    <property type="entry name" value="GroES-like_sf"/>
</dbReference>
<dbReference type="GeneID" id="64855293"/>
<dbReference type="SUPFAM" id="SSF50129">
    <property type="entry name" value="GroES-like"/>
    <property type="match status" value="1"/>
</dbReference>
<accession>A0A8H2ZFB3</accession>
<dbReference type="Pfam" id="PF08240">
    <property type="entry name" value="ADH_N"/>
    <property type="match status" value="1"/>
</dbReference>
<dbReference type="InterPro" id="IPR013154">
    <property type="entry name" value="ADH-like_N"/>
</dbReference>
<evidence type="ECO:0000313" key="3">
    <source>
        <dbReference type="EMBL" id="CAB4252169.1"/>
    </source>
</evidence>
<dbReference type="GO" id="GO:0016491">
    <property type="term" value="F:oxidoreductase activity"/>
    <property type="evidence" value="ECO:0007669"/>
    <property type="project" value="InterPro"/>
</dbReference>
<reference evidence="3 4" key="1">
    <citation type="submission" date="2020-05" db="EMBL/GenBank/DDBJ databases">
        <authorList>
            <person name="Casaregola S."/>
            <person name="Devillers H."/>
            <person name="Grondin C."/>
        </authorList>
    </citation>
    <scope>NUCLEOTIDE SEQUENCE [LARGE SCALE GENOMIC DNA]</scope>
    <source>
        <strain evidence="3 4">CLIB 1767</strain>
    </source>
</reference>
<organism evidence="3 4">
    <name type="scientific">Maudiozyma barnettii</name>
    <dbReference type="NCBI Taxonomy" id="61262"/>
    <lineage>
        <taxon>Eukaryota</taxon>
        <taxon>Fungi</taxon>
        <taxon>Dikarya</taxon>
        <taxon>Ascomycota</taxon>
        <taxon>Saccharomycotina</taxon>
        <taxon>Saccharomycetes</taxon>
        <taxon>Saccharomycetales</taxon>
        <taxon>Saccharomycetaceae</taxon>
        <taxon>Maudiozyma</taxon>
    </lineage>
</organism>
<dbReference type="SMART" id="SM00829">
    <property type="entry name" value="PKS_ER"/>
    <property type="match status" value="1"/>
</dbReference>
<evidence type="ECO:0000256" key="1">
    <source>
        <dbReference type="SAM" id="MobiDB-lite"/>
    </source>
</evidence>
<evidence type="ECO:0000313" key="4">
    <source>
        <dbReference type="Proteomes" id="UP000644660"/>
    </source>
</evidence>
<proteinExistence type="predicted"/>
<dbReference type="EMBL" id="CAEFZW010000001">
    <property type="protein sequence ID" value="CAB4252169.1"/>
    <property type="molecule type" value="Genomic_DNA"/>
</dbReference>
<dbReference type="FunFam" id="3.90.180.10:FF:000038">
    <property type="entry name" value="Ast1p"/>
    <property type="match status" value="1"/>
</dbReference>
<dbReference type="Pfam" id="PF13602">
    <property type="entry name" value="ADH_zinc_N_2"/>
    <property type="match status" value="1"/>
</dbReference>
<protein>
    <submittedName>
        <fullName evidence="3">Similar to Saccharomyces cerevisiae YER101C AST2 Protein that may have a role in targeting of plasma membrane [H+]ATPase (Pma1p) to the plasma membrane</fullName>
    </submittedName>
</protein>
<gene>
    <name evidence="3" type="ORF">KABA2_01S07590</name>
</gene>
<dbReference type="Gene3D" id="3.40.50.720">
    <property type="entry name" value="NAD(P)-binding Rossmann-like Domain"/>
    <property type="match status" value="1"/>
</dbReference>
<name>A0A8H2ZFB3_9SACH</name>
<feature type="compositionally biased region" description="Polar residues" evidence="1">
    <location>
        <begin position="1"/>
        <end position="16"/>
    </location>
</feature>
<comment type="caution">
    <text evidence="3">The sequence shown here is derived from an EMBL/GenBank/DDBJ whole genome shotgun (WGS) entry which is preliminary data.</text>
</comment>
<dbReference type="Gene3D" id="3.90.180.10">
    <property type="entry name" value="Medium-chain alcohol dehydrogenases, catalytic domain"/>
    <property type="match status" value="1"/>
</dbReference>
<dbReference type="PANTHER" id="PTHR43482">
    <property type="entry name" value="PROTEIN AST1-RELATED"/>
    <property type="match status" value="1"/>
</dbReference>
<dbReference type="InterPro" id="IPR020843">
    <property type="entry name" value="ER"/>
</dbReference>
<dbReference type="RefSeq" id="XP_041404208.1">
    <property type="nucleotide sequence ID" value="XM_041548274.1"/>
</dbReference>
<dbReference type="PANTHER" id="PTHR43482:SF1">
    <property type="entry name" value="PROTEIN AST1-RELATED"/>
    <property type="match status" value="1"/>
</dbReference>
<dbReference type="AlphaFoldDB" id="A0A8H2ZFB3"/>
<feature type="domain" description="Enoyl reductase (ER)" evidence="2">
    <location>
        <begin position="65"/>
        <end position="427"/>
    </location>
</feature>
<sequence>MSTYNNTPMNNGSVKSNVEPMTVVPQSQPATPTIPDDAKFRSVSTPDKYAKFLTTKALVFRCKTGPLEFSYDDRRLSGKETKNHLIIQVTYVGLNPVDKFIKNGYPTPTHGEIGLGREYSGIVTHVGENLDKDWKLGDEVYGIYYHPHLGIGCLKSSILVDPRQDPIILRPLHITEQEAAGSLFCLGAAFNILDKVKNKNKLTPGSNILIIGGTSSIAMASLQLLMNYYSIETKITIATRPSGAIKLQKLFPSFASQLIFIDYDACNGKLSEPLKEIIQNEKYVVLQENNKVEYPYIQGKFDVILDFIGGYDVVQNSKTLIRKGGVYLTTVGDKLANYKKDTFGAYDSASANTRRMFGSMLWSYSYIHYYFDPNAKTASSNNWIVKCGDLIRNGSVRCIIDKQFNWNDTADALLYLSSQRAQGKVILEVDKF</sequence>